<evidence type="ECO:0000313" key="4">
    <source>
        <dbReference type="EMBL" id="AWB09893.1"/>
    </source>
</evidence>
<dbReference type="PANTHER" id="PTHR43656">
    <property type="entry name" value="BINDING OXIDOREDUCTASE, PUTATIVE (AFU_ORTHOLOGUE AFUA_2G08260)-RELATED"/>
    <property type="match status" value="1"/>
</dbReference>
<name>A0A2R4VZB4_THEAF</name>
<dbReference type="Pfam" id="PF00724">
    <property type="entry name" value="Oxidored_FMN"/>
    <property type="match status" value="1"/>
</dbReference>
<dbReference type="PANTHER" id="PTHR43656:SF2">
    <property type="entry name" value="BINDING OXIDOREDUCTASE, PUTATIVE (AFU_ORTHOLOGUE AFUA_2G08260)-RELATED"/>
    <property type="match status" value="1"/>
</dbReference>
<keyword evidence="5" id="KW-1185">Reference proteome</keyword>
<keyword evidence="2" id="KW-0560">Oxidoreductase</keyword>
<dbReference type="SUPFAM" id="SSF51395">
    <property type="entry name" value="FMN-linked oxidoreductases"/>
    <property type="match status" value="1"/>
</dbReference>
<dbReference type="Proteomes" id="UP000244792">
    <property type="component" value="Chromosome"/>
</dbReference>
<evidence type="ECO:0000256" key="1">
    <source>
        <dbReference type="ARBA" id="ARBA00022630"/>
    </source>
</evidence>
<sequence>MDVFSPFSIKNLNFKNRFIRSATHDWLGNEDGSISERQLNMFRELARGEVGLIVSGHSCVEFPRGRAGLKQNRIDDDRFIEGYKKLADVIHENNSLFAIQISHAGLQTNKDFTNNLEPIDHNTITKEDINILVEIFTKAAVRVRLSGADAVCVHLAHGYFLCRTLFSDSNKREDEFGKSIANRSKIALKVIDSIRNAVGKDYPIFVKLNSTGGTKEGNIETEELVGVSVLLEEHGVDLIEISGGVVGSKDNPIDRLNILKIEDEGYFLKRAKIVRKNINTPLSVVGGIRSLSLMNEIIGKGFSDFISLSRPFIREPDLVIRLKNGQEKVSCISCSKCRNFEGIRCVFNK</sequence>
<dbReference type="RefSeq" id="WP_108308730.1">
    <property type="nucleotide sequence ID" value="NZ_CP020921.1"/>
</dbReference>
<organism evidence="4 5">
    <name type="scientific">Thermodesulfobium acidiphilum</name>
    <dbReference type="NCBI Taxonomy" id="1794699"/>
    <lineage>
        <taxon>Bacteria</taxon>
        <taxon>Pseudomonadati</taxon>
        <taxon>Thermodesulfobiota</taxon>
        <taxon>Thermodesulfobiia</taxon>
        <taxon>Thermodesulfobiales</taxon>
        <taxon>Thermodesulfobiaceae</taxon>
        <taxon>Thermodesulfobium</taxon>
    </lineage>
</organism>
<evidence type="ECO:0000313" key="5">
    <source>
        <dbReference type="Proteomes" id="UP000244792"/>
    </source>
</evidence>
<dbReference type="Gene3D" id="3.20.20.70">
    <property type="entry name" value="Aldolase class I"/>
    <property type="match status" value="1"/>
</dbReference>
<dbReference type="InterPro" id="IPR013785">
    <property type="entry name" value="Aldolase_TIM"/>
</dbReference>
<dbReference type="GO" id="GO:0016491">
    <property type="term" value="F:oxidoreductase activity"/>
    <property type="evidence" value="ECO:0007669"/>
    <property type="project" value="UniProtKB-KW"/>
</dbReference>
<accession>A0A2R4VZB4</accession>
<protein>
    <submittedName>
        <fullName evidence="4">2,4-dienoyl-CoA reductase</fullName>
    </submittedName>
</protein>
<feature type="domain" description="NADH:flavin oxidoreductase/NADH oxidase N-terminal" evidence="3">
    <location>
        <begin position="3"/>
        <end position="327"/>
    </location>
</feature>
<dbReference type="KEGG" id="taci:TDSAC_0518"/>
<evidence type="ECO:0000256" key="2">
    <source>
        <dbReference type="ARBA" id="ARBA00023002"/>
    </source>
</evidence>
<dbReference type="AlphaFoldDB" id="A0A2R4VZB4"/>
<dbReference type="OrthoDB" id="10014at2"/>
<keyword evidence="1" id="KW-0285">Flavoprotein</keyword>
<gene>
    <name evidence="4" type="ORF">TDSAC_0518</name>
</gene>
<reference evidence="4 5" key="1">
    <citation type="submission" date="2017-04" db="EMBL/GenBank/DDBJ databases">
        <title>Genomic insights into metabolism of Thermodesulfobium acidiphilum.</title>
        <authorList>
            <person name="Toshchakov S.V."/>
            <person name="Frolov E.N."/>
            <person name="Kublanov I.V."/>
            <person name="Samarov N.I."/>
            <person name="Novikov A."/>
            <person name="Lebedinsky A.V."/>
            <person name="Bonch-Osmolovskaya E.A."/>
            <person name="Chernyh N.A."/>
        </authorList>
    </citation>
    <scope>NUCLEOTIDE SEQUENCE [LARGE SCALE GENOMIC DNA]</scope>
    <source>
        <strain evidence="4 5">3127-1</strain>
    </source>
</reference>
<evidence type="ECO:0000259" key="3">
    <source>
        <dbReference type="Pfam" id="PF00724"/>
    </source>
</evidence>
<dbReference type="InterPro" id="IPR001155">
    <property type="entry name" value="OxRdtase_FMN_N"/>
</dbReference>
<dbReference type="CDD" id="cd02803">
    <property type="entry name" value="OYE_like_FMN_family"/>
    <property type="match status" value="1"/>
</dbReference>
<dbReference type="GO" id="GO:0010181">
    <property type="term" value="F:FMN binding"/>
    <property type="evidence" value="ECO:0007669"/>
    <property type="project" value="InterPro"/>
</dbReference>
<dbReference type="InterPro" id="IPR051799">
    <property type="entry name" value="NADH_flavin_oxidoreductase"/>
</dbReference>
<proteinExistence type="predicted"/>
<dbReference type="EMBL" id="CP020921">
    <property type="protein sequence ID" value="AWB09893.1"/>
    <property type="molecule type" value="Genomic_DNA"/>
</dbReference>